<dbReference type="InterPro" id="IPR028098">
    <property type="entry name" value="Glyco_trans_4-like_N"/>
</dbReference>
<dbReference type="SUPFAM" id="SSF53756">
    <property type="entry name" value="UDP-Glycosyltransferase/glycogen phosphorylase"/>
    <property type="match status" value="1"/>
</dbReference>
<name>A0A7W6BYR6_9SPHN</name>
<gene>
    <name evidence="4" type="ORF">GGR39_000544</name>
</gene>
<dbReference type="PANTHER" id="PTHR12526">
    <property type="entry name" value="GLYCOSYLTRANSFERASE"/>
    <property type="match status" value="1"/>
</dbReference>
<dbReference type="GO" id="GO:0016757">
    <property type="term" value="F:glycosyltransferase activity"/>
    <property type="evidence" value="ECO:0007669"/>
    <property type="project" value="UniProtKB-KW"/>
</dbReference>
<keyword evidence="1" id="KW-0328">Glycosyltransferase</keyword>
<evidence type="ECO:0000256" key="1">
    <source>
        <dbReference type="ARBA" id="ARBA00022676"/>
    </source>
</evidence>
<evidence type="ECO:0000313" key="5">
    <source>
        <dbReference type="Proteomes" id="UP000561459"/>
    </source>
</evidence>
<keyword evidence="5" id="KW-1185">Reference proteome</keyword>
<comment type="caution">
    <text evidence="4">The sequence shown here is derived from an EMBL/GenBank/DDBJ whole genome shotgun (WGS) entry which is preliminary data.</text>
</comment>
<organism evidence="4 5">
    <name type="scientific">Novosphingobium fluoreni</name>
    <dbReference type="NCBI Taxonomy" id="1391222"/>
    <lineage>
        <taxon>Bacteria</taxon>
        <taxon>Pseudomonadati</taxon>
        <taxon>Pseudomonadota</taxon>
        <taxon>Alphaproteobacteria</taxon>
        <taxon>Sphingomonadales</taxon>
        <taxon>Sphingomonadaceae</taxon>
        <taxon>Novosphingobium</taxon>
    </lineage>
</organism>
<dbReference type="Gene3D" id="3.40.50.2000">
    <property type="entry name" value="Glycogen Phosphorylase B"/>
    <property type="match status" value="2"/>
</dbReference>
<dbReference type="Proteomes" id="UP000561459">
    <property type="component" value="Unassembled WGS sequence"/>
</dbReference>
<evidence type="ECO:0000259" key="3">
    <source>
        <dbReference type="Pfam" id="PF13579"/>
    </source>
</evidence>
<accession>A0A7W6BYR6</accession>
<dbReference type="PANTHER" id="PTHR12526:SF510">
    <property type="entry name" value="D-INOSITOL 3-PHOSPHATE GLYCOSYLTRANSFERASE"/>
    <property type="match status" value="1"/>
</dbReference>
<evidence type="ECO:0000256" key="2">
    <source>
        <dbReference type="ARBA" id="ARBA00022679"/>
    </source>
</evidence>
<dbReference type="EMBL" id="JACIDY010000001">
    <property type="protein sequence ID" value="MBB3938915.1"/>
    <property type="molecule type" value="Genomic_DNA"/>
</dbReference>
<protein>
    <recommendedName>
        <fullName evidence="3">Glycosyltransferase subfamily 4-like N-terminal domain-containing protein</fullName>
    </recommendedName>
</protein>
<proteinExistence type="predicted"/>
<dbReference type="Pfam" id="PF13692">
    <property type="entry name" value="Glyco_trans_1_4"/>
    <property type="match status" value="1"/>
</dbReference>
<sequence length="390" mass="43106">MNILMITTTLPHRLSNGGEIATSNLIDGMNRRGHKVDVLGYTRLGDPAPEHSDFHSACDWVIETELAGPRKWLWLAQSLIHGLPYVSAKFRSREMLYAARHLCAQTNYDAVIIDHLQLGWIAKAPFLPERKIGVAHNVEHEILAVQAAARSNGWLKRLIFGRDARIMREMEREMIWSLDQIWVLTIEEQESMGALGGRRADAAIRVIPLPGQSFFATAVMPMADKDVVILGSWLWDVNRRGLEWFMREVAPLLPNDISVVIGGKGTEQVPNRTANVTYAGFVPDAAAFLRSGRAICIPTVMGAGIQLKTIEGISIGRPVVTTPLGLRGIGDVPSHVSIAVDAAQMANKLVELARLPQGSHVEAAAAWAKQRRDDFDHTIDEALTQGWRES</sequence>
<dbReference type="AlphaFoldDB" id="A0A7W6BYR6"/>
<evidence type="ECO:0000313" key="4">
    <source>
        <dbReference type="EMBL" id="MBB3938915.1"/>
    </source>
</evidence>
<dbReference type="RefSeq" id="WP_183615751.1">
    <property type="nucleotide sequence ID" value="NZ_JACIDY010000001.1"/>
</dbReference>
<reference evidence="4 5" key="1">
    <citation type="submission" date="2020-08" db="EMBL/GenBank/DDBJ databases">
        <title>Genomic Encyclopedia of Type Strains, Phase IV (KMG-IV): sequencing the most valuable type-strain genomes for metagenomic binning, comparative biology and taxonomic classification.</title>
        <authorList>
            <person name="Goeker M."/>
        </authorList>
    </citation>
    <scope>NUCLEOTIDE SEQUENCE [LARGE SCALE GENOMIC DNA]</scope>
    <source>
        <strain evidence="4 5">DSM 27568</strain>
    </source>
</reference>
<feature type="domain" description="Glycosyltransferase subfamily 4-like N-terminal" evidence="3">
    <location>
        <begin position="17"/>
        <end position="208"/>
    </location>
</feature>
<keyword evidence="2" id="KW-0808">Transferase</keyword>
<dbReference type="Pfam" id="PF13579">
    <property type="entry name" value="Glyco_trans_4_4"/>
    <property type="match status" value="1"/>
</dbReference>